<keyword evidence="2" id="KW-1185">Reference proteome</keyword>
<dbReference type="AlphaFoldDB" id="A0A6G1C405"/>
<reference evidence="1 2" key="1">
    <citation type="submission" date="2019-11" db="EMBL/GenBank/DDBJ databases">
        <title>Whole genome sequence of Oryza granulata.</title>
        <authorList>
            <person name="Li W."/>
        </authorList>
    </citation>
    <scope>NUCLEOTIDE SEQUENCE [LARGE SCALE GENOMIC DNA]</scope>
    <source>
        <strain evidence="2">cv. Menghai</strain>
        <tissue evidence="1">Leaf</tissue>
    </source>
</reference>
<sequence length="106" mass="11269">MGCDGHEGVVAAGVTCLAGHALNHGAHDPSAHFAANQWLLGLQRLPQTWAVVTSLLESLDPAPPANMLFFTMQMLHKKIQCPVGGPPPLVAHLLNALLLNMGRFCL</sequence>
<comment type="caution">
    <text evidence="1">The sequence shown here is derived from an EMBL/GenBank/DDBJ whole genome shotgun (WGS) entry which is preliminary data.</text>
</comment>
<proteinExistence type="predicted"/>
<gene>
    <name evidence="1" type="ORF">E2562_004910</name>
</gene>
<dbReference type="OrthoDB" id="435593at2759"/>
<name>A0A6G1C405_9ORYZ</name>
<accession>A0A6G1C405</accession>
<dbReference type="InterPro" id="IPR011989">
    <property type="entry name" value="ARM-like"/>
</dbReference>
<dbReference type="Proteomes" id="UP000479710">
    <property type="component" value="Unassembled WGS sequence"/>
</dbReference>
<organism evidence="1 2">
    <name type="scientific">Oryza meyeriana var. granulata</name>
    <dbReference type="NCBI Taxonomy" id="110450"/>
    <lineage>
        <taxon>Eukaryota</taxon>
        <taxon>Viridiplantae</taxon>
        <taxon>Streptophyta</taxon>
        <taxon>Embryophyta</taxon>
        <taxon>Tracheophyta</taxon>
        <taxon>Spermatophyta</taxon>
        <taxon>Magnoliopsida</taxon>
        <taxon>Liliopsida</taxon>
        <taxon>Poales</taxon>
        <taxon>Poaceae</taxon>
        <taxon>BOP clade</taxon>
        <taxon>Oryzoideae</taxon>
        <taxon>Oryzeae</taxon>
        <taxon>Oryzinae</taxon>
        <taxon>Oryza</taxon>
        <taxon>Oryza meyeriana</taxon>
    </lineage>
</organism>
<evidence type="ECO:0000313" key="2">
    <source>
        <dbReference type="Proteomes" id="UP000479710"/>
    </source>
</evidence>
<dbReference type="Gene3D" id="1.25.10.10">
    <property type="entry name" value="Leucine-rich Repeat Variant"/>
    <property type="match status" value="1"/>
</dbReference>
<protein>
    <submittedName>
        <fullName evidence="1">Uncharacterized protein</fullName>
    </submittedName>
</protein>
<evidence type="ECO:0000313" key="1">
    <source>
        <dbReference type="EMBL" id="KAF0894910.1"/>
    </source>
</evidence>
<dbReference type="EMBL" id="SPHZ02000010">
    <property type="protein sequence ID" value="KAF0894910.1"/>
    <property type="molecule type" value="Genomic_DNA"/>
</dbReference>